<evidence type="ECO:0000313" key="2">
    <source>
        <dbReference type="Proteomes" id="UP001163731"/>
    </source>
</evidence>
<gene>
    <name evidence="1" type="ORF">OMO38_00720</name>
</gene>
<proteinExistence type="predicted"/>
<organism evidence="1 2">
    <name type="scientific">Chryseobacterium kimseyorum</name>
    <dbReference type="NCBI Taxonomy" id="2984028"/>
    <lineage>
        <taxon>Bacteria</taxon>
        <taxon>Pseudomonadati</taxon>
        <taxon>Bacteroidota</taxon>
        <taxon>Flavobacteriia</taxon>
        <taxon>Flavobacteriales</taxon>
        <taxon>Weeksellaceae</taxon>
        <taxon>Chryseobacterium group</taxon>
        <taxon>Chryseobacterium</taxon>
    </lineage>
</organism>
<keyword evidence="2" id="KW-1185">Reference proteome</keyword>
<sequence>MNIFLSVFLIPLMMQCDNRGENPCDQYTNLSNEQDLILISPTKQSYAKGETIKLKFSVPSKMKVNSKDIDIFQTTKQSSGILRIHLSELFQDNNVNFVKGKKIDDFSSSPVYNTVTDSYELEVDVILNRKGIYSFDSFATFQDREFEEGQCVFIQIITSIKGNNISDNRFEFVVI</sequence>
<dbReference type="Proteomes" id="UP001163731">
    <property type="component" value="Unassembled WGS sequence"/>
</dbReference>
<protein>
    <submittedName>
        <fullName evidence="1">Uncharacterized protein</fullName>
    </submittedName>
</protein>
<evidence type="ECO:0000313" key="1">
    <source>
        <dbReference type="EMBL" id="MCW3167036.1"/>
    </source>
</evidence>
<accession>A0ABT3HTB4</accession>
<comment type="caution">
    <text evidence="1">The sequence shown here is derived from an EMBL/GenBank/DDBJ whole genome shotgun (WGS) entry which is preliminary data.</text>
</comment>
<reference evidence="1" key="1">
    <citation type="submission" date="2022-10" db="EMBL/GenBank/DDBJ databases">
        <title>Chryseobacterium babae sp. nov. isolated from the gut of the beetle Oryctes rhinoceros, and Chryseobacterium kimseyorum sp. nov., isolated from a stick insect rearing cage.</title>
        <authorList>
            <person name="Shelomi M."/>
            <person name="Han C.-J."/>
            <person name="Chen W.-M."/>
            <person name="Chen H.-K."/>
            <person name="Liaw S.-J."/>
            <person name="Muhle E."/>
            <person name="Clermont D."/>
        </authorList>
    </citation>
    <scope>NUCLEOTIDE SEQUENCE</scope>
    <source>
        <strain evidence="1">09-1422</strain>
    </source>
</reference>
<name>A0ABT3HTB4_9FLAO</name>
<dbReference type="EMBL" id="JAPDHW010000001">
    <property type="protein sequence ID" value="MCW3167036.1"/>
    <property type="molecule type" value="Genomic_DNA"/>
</dbReference>